<feature type="domain" description="Nucleoside phosphorylase" evidence="1">
    <location>
        <begin position="98"/>
        <end position="238"/>
    </location>
</feature>
<dbReference type="GeneID" id="15297984"/>
<reference evidence="2 3" key="1">
    <citation type="journal article" date="2011" name="J. Bacteriol.">
        <title>Genome analyses of icelandic strains of Sulfolobus islandicus, model organisms for genetic and virus-host interaction studies.</title>
        <authorList>
            <person name="Guo L."/>
            <person name="Brugger K."/>
            <person name="Liu C."/>
            <person name="Shah S.A."/>
            <person name="Zheng H."/>
            <person name="Zhu Y."/>
            <person name="Wang S."/>
            <person name="Lillestol R.K."/>
            <person name="Chen L."/>
            <person name="Frank J."/>
            <person name="Prangishvili D."/>
            <person name="Paulin L."/>
            <person name="She Q."/>
            <person name="Huang L."/>
            <person name="Garrett R.A."/>
        </authorList>
    </citation>
    <scope>NUCLEOTIDE SEQUENCE [LARGE SCALE GENOMIC DNA]</scope>
    <source>
        <strain evidence="2 3">REY15A</strain>
    </source>
</reference>
<dbReference type="STRING" id="930945.SiRe_1479"/>
<dbReference type="SUPFAM" id="SSF53167">
    <property type="entry name" value="Purine and uridine phosphorylases"/>
    <property type="match status" value="1"/>
</dbReference>
<evidence type="ECO:0000259" key="1">
    <source>
        <dbReference type="Pfam" id="PF01048"/>
    </source>
</evidence>
<dbReference type="Proteomes" id="UP000002664">
    <property type="component" value="Chromosome"/>
</dbReference>
<evidence type="ECO:0000313" key="3">
    <source>
        <dbReference type="Proteomes" id="UP000002664"/>
    </source>
</evidence>
<protein>
    <submittedName>
        <fullName evidence="2">Purine nucleoside phosporylase (DeoD)</fullName>
    </submittedName>
</protein>
<dbReference type="InterPro" id="IPR000845">
    <property type="entry name" value="Nucleoside_phosphorylase_d"/>
</dbReference>
<dbReference type="GO" id="GO:0003824">
    <property type="term" value="F:catalytic activity"/>
    <property type="evidence" value="ECO:0007669"/>
    <property type="project" value="InterPro"/>
</dbReference>
<dbReference type="Gene3D" id="3.40.50.1580">
    <property type="entry name" value="Nucleoside phosphorylase domain"/>
    <property type="match status" value="1"/>
</dbReference>
<accession>F0NBK6</accession>
<keyword evidence="3" id="KW-1185">Reference proteome</keyword>
<dbReference type="RefSeq" id="WP_014514008.1">
    <property type="nucleotide sequence ID" value="NC_017276.1"/>
</dbReference>
<name>F0NBK6_SACI5</name>
<gene>
    <name evidence="2" type="ordered locus">SiRe_1479</name>
</gene>
<proteinExistence type="predicted"/>
<dbReference type="Pfam" id="PF01048">
    <property type="entry name" value="PNP_UDP_1"/>
    <property type="match status" value="1"/>
</dbReference>
<dbReference type="PANTHER" id="PTHR43691:SF11">
    <property type="entry name" value="FI09636P-RELATED"/>
    <property type="match status" value="1"/>
</dbReference>
<sequence>MVYGEIFENKELRKKALREEIGIEEEEEVPERIVVTPLPLITLFPKDLEENLKKLGILIRKLEPKDMLLKSFGGNLLLEKGKNKGLIAFIGRGLIEFTDRLRLLVSLESIKDLLFTGLAGSLSEEITTGDINIPKYVIPFENVSSFYANPSVAIPKADEGLWREVYEYSINTKVKIHSNLHATVMLFYSETIKFLNYLKSIGVYTIDMELSAFYSLSNLYCKRAVGVLRITDMPLIEYHIFSEKLAELAKKKREDSVASIFEIILKFFKMI</sequence>
<dbReference type="eggNOG" id="arCOG01325">
    <property type="taxonomic scope" value="Archaea"/>
</dbReference>
<organism evidence="2 3">
    <name type="scientific">Saccharolobus islandicus (strain REY15A)</name>
    <name type="common">Sulfolobus islandicus</name>
    <dbReference type="NCBI Taxonomy" id="930945"/>
    <lineage>
        <taxon>Archaea</taxon>
        <taxon>Thermoproteota</taxon>
        <taxon>Thermoprotei</taxon>
        <taxon>Sulfolobales</taxon>
        <taxon>Sulfolobaceae</taxon>
        <taxon>Saccharolobus</taxon>
    </lineage>
</organism>
<dbReference type="GO" id="GO:0005829">
    <property type="term" value="C:cytosol"/>
    <property type="evidence" value="ECO:0007669"/>
    <property type="project" value="TreeGrafter"/>
</dbReference>
<dbReference type="EMBL" id="CP002425">
    <property type="protein sequence ID" value="ADX85543.1"/>
    <property type="molecule type" value="Genomic_DNA"/>
</dbReference>
<dbReference type="HOGENOM" id="CLU_1025341_0_0_2"/>
<dbReference type="AlphaFoldDB" id="F0NBK6"/>
<dbReference type="KEGG" id="sir:SiRe_1479"/>
<dbReference type="InterPro" id="IPR035994">
    <property type="entry name" value="Nucleoside_phosphorylase_sf"/>
</dbReference>
<dbReference type="GO" id="GO:0009116">
    <property type="term" value="P:nucleoside metabolic process"/>
    <property type="evidence" value="ECO:0007669"/>
    <property type="project" value="InterPro"/>
</dbReference>
<dbReference type="PANTHER" id="PTHR43691">
    <property type="entry name" value="URIDINE PHOSPHORYLASE"/>
    <property type="match status" value="1"/>
</dbReference>
<evidence type="ECO:0000313" key="2">
    <source>
        <dbReference type="EMBL" id="ADX85543.1"/>
    </source>
</evidence>